<protein>
    <submittedName>
        <fullName evidence="1">Uncharacterized protein</fullName>
    </submittedName>
</protein>
<dbReference type="STRING" id="28122.SAMN02745108_01609"/>
<gene>
    <name evidence="1" type="ORF">SAMN02745108_01609</name>
</gene>
<dbReference type="RefSeq" id="WP_078776530.1">
    <property type="nucleotide sequence ID" value="NZ_FUWU01000025.1"/>
</dbReference>
<organism evidence="1 2">
    <name type="scientific">Fibrobacter intestinalis</name>
    <dbReference type="NCBI Taxonomy" id="28122"/>
    <lineage>
        <taxon>Bacteria</taxon>
        <taxon>Pseudomonadati</taxon>
        <taxon>Fibrobacterota</taxon>
        <taxon>Fibrobacteria</taxon>
        <taxon>Fibrobacterales</taxon>
        <taxon>Fibrobacteraceae</taxon>
        <taxon>Fibrobacter</taxon>
    </lineage>
</organism>
<reference evidence="1 2" key="1">
    <citation type="submission" date="2017-02" db="EMBL/GenBank/DDBJ databases">
        <authorList>
            <person name="Peterson S.W."/>
        </authorList>
    </citation>
    <scope>NUCLEOTIDE SEQUENCE [LARGE SCALE GENOMIC DNA]</scope>
    <source>
        <strain evidence="1 2">ATCC 43854</strain>
    </source>
</reference>
<dbReference type="EMBL" id="FUWU01000025">
    <property type="protein sequence ID" value="SJZ79036.1"/>
    <property type="molecule type" value="Genomic_DNA"/>
</dbReference>
<evidence type="ECO:0000313" key="1">
    <source>
        <dbReference type="EMBL" id="SJZ79036.1"/>
    </source>
</evidence>
<accession>A0A1T4NJ08</accession>
<evidence type="ECO:0000313" key="2">
    <source>
        <dbReference type="Proteomes" id="UP000190449"/>
    </source>
</evidence>
<name>A0A1T4NJ08_9BACT</name>
<dbReference type="Proteomes" id="UP000190449">
    <property type="component" value="Unassembled WGS sequence"/>
</dbReference>
<proteinExistence type="predicted"/>
<dbReference type="AlphaFoldDB" id="A0A1T4NJ08"/>
<sequence length="185" mass="20986">MHNGEQALENLENLVADFQKEPICVQVDSGYGSLDLDGVKEKAAFAKCKKENGWKKHEHQYRIPNDVLKQVYKCLKAWDAPKEFADFDELYKELEKRIGNLEGVGSLMLYDTALRFAKYYRLKPKQVYLHAGAYEGAKLLKSKGLLNAPLARTLPVNAFPKPLQKLGAKEIEIFLCTRKNQIAGV</sequence>